<dbReference type="Pfam" id="PF01266">
    <property type="entry name" value="DAO"/>
    <property type="match status" value="1"/>
</dbReference>
<dbReference type="InParanoid" id="A0A078AGS0"/>
<organism evidence="7 8">
    <name type="scientific">Stylonychia lemnae</name>
    <name type="common">Ciliate</name>
    <dbReference type="NCBI Taxonomy" id="5949"/>
    <lineage>
        <taxon>Eukaryota</taxon>
        <taxon>Sar</taxon>
        <taxon>Alveolata</taxon>
        <taxon>Ciliophora</taxon>
        <taxon>Intramacronucleata</taxon>
        <taxon>Spirotrichea</taxon>
        <taxon>Stichotrichia</taxon>
        <taxon>Sporadotrichida</taxon>
        <taxon>Oxytrichidae</taxon>
        <taxon>Stylonychinae</taxon>
        <taxon>Stylonychia</taxon>
    </lineage>
</organism>
<evidence type="ECO:0000256" key="2">
    <source>
        <dbReference type="ARBA" id="ARBA00010989"/>
    </source>
</evidence>
<keyword evidence="4" id="KW-0274">FAD</keyword>
<evidence type="ECO:0000313" key="7">
    <source>
        <dbReference type="EMBL" id="CDW81394.1"/>
    </source>
</evidence>
<accession>A0A078AGS0</accession>
<sequence length="439" mass="48723">MEFKRTATSIPLKDQEGKAKIDLAQSTKSIANTFTEDQYDVIIIGGGPIGLSAAHNSAKLGKKVILLERYNFFNQNGSSNDFVRLFRTMYKEDYLADLAKEALDLWKELQKESGEELIWMTGLLNFGDPTYEDGPEGNLMDPVNNLKRLNMPYRVLTPAQIMEEFPFKDLPDNFVGIWAQDNGCINVPSVLRTLYRLALAYGAKLVQHAQVIDMKVGENLVEVKVANGTSYKAKKCIVTAGAYTNNILSSVGVELNLKIWEMVYSYFSTNPGPKGTFFPSAWFQFQDPTGGDPAKSNLLYGFPSLPWMPPNLVRIAVDNAVNIIDDPKKRLIIPSDNDVQIAADYIEKHCVGVDNVPNFSGSCLMTNAIDNNFILDSLPSSVGPGHKNVVIFTAGWAFKFTPLLGKILTELTFDGKTPHNISNFKITRPGVLKTDFAKL</sequence>
<dbReference type="InterPro" id="IPR036188">
    <property type="entry name" value="FAD/NAD-bd_sf"/>
</dbReference>
<dbReference type="Gene3D" id="3.30.9.10">
    <property type="entry name" value="D-Amino Acid Oxidase, subunit A, domain 2"/>
    <property type="match status" value="1"/>
</dbReference>
<dbReference type="SUPFAM" id="SSF51905">
    <property type="entry name" value="FAD/NAD(P)-binding domain"/>
    <property type="match status" value="1"/>
</dbReference>
<evidence type="ECO:0000259" key="6">
    <source>
        <dbReference type="Pfam" id="PF01266"/>
    </source>
</evidence>
<evidence type="ECO:0000313" key="8">
    <source>
        <dbReference type="Proteomes" id="UP000039865"/>
    </source>
</evidence>
<dbReference type="PANTHER" id="PTHR10961:SF7">
    <property type="entry name" value="FAD DEPENDENT OXIDOREDUCTASE DOMAIN-CONTAINING PROTEIN"/>
    <property type="match status" value="1"/>
</dbReference>
<protein>
    <submittedName>
        <fullName evidence="7">Amine oxidase</fullName>
    </submittedName>
</protein>
<evidence type="ECO:0000256" key="5">
    <source>
        <dbReference type="ARBA" id="ARBA00023002"/>
    </source>
</evidence>
<dbReference type="AlphaFoldDB" id="A0A078AGS0"/>
<name>A0A078AGS0_STYLE</name>
<evidence type="ECO:0000256" key="4">
    <source>
        <dbReference type="ARBA" id="ARBA00022827"/>
    </source>
</evidence>
<dbReference type="OrthoDB" id="288395at2759"/>
<dbReference type="Proteomes" id="UP000039865">
    <property type="component" value="Unassembled WGS sequence"/>
</dbReference>
<feature type="domain" description="FAD dependent oxidoreductase" evidence="6">
    <location>
        <begin position="40"/>
        <end position="411"/>
    </location>
</feature>
<dbReference type="GO" id="GO:0050660">
    <property type="term" value="F:flavin adenine dinucleotide binding"/>
    <property type="evidence" value="ECO:0007669"/>
    <property type="project" value="InterPro"/>
</dbReference>
<dbReference type="EMBL" id="CCKQ01009887">
    <property type="protein sequence ID" value="CDW81394.1"/>
    <property type="molecule type" value="Genomic_DNA"/>
</dbReference>
<keyword evidence="8" id="KW-1185">Reference proteome</keyword>
<dbReference type="InterPro" id="IPR006076">
    <property type="entry name" value="FAD-dep_OxRdtase"/>
</dbReference>
<evidence type="ECO:0000256" key="1">
    <source>
        <dbReference type="ARBA" id="ARBA00001974"/>
    </source>
</evidence>
<dbReference type="GO" id="GO:0008115">
    <property type="term" value="F:sarcosine oxidase activity"/>
    <property type="evidence" value="ECO:0007669"/>
    <property type="project" value="TreeGrafter"/>
</dbReference>
<dbReference type="Gene3D" id="3.50.50.60">
    <property type="entry name" value="FAD/NAD(P)-binding domain"/>
    <property type="match status" value="1"/>
</dbReference>
<comment type="cofactor">
    <cofactor evidence="1">
        <name>FAD</name>
        <dbReference type="ChEBI" id="CHEBI:57692"/>
    </cofactor>
</comment>
<keyword evidence="5" id="KW-0560">Oxidoreductase</keyword>
<keyword evidence="3" id="KW-0285">Flavoprotein</keyword>
<dbReference type="PANTHER" id="PTHR10961">
    <property type="entry name" value="PEROXISOMAL SARCOSINE OXIDASE"/>
    <property type="match status" value="1"/>
</dbReference>
<dbReference type="OMA" id="FPSMWFQ"/>
<proteinExistence type="inferred from homology"/>
<comment type="similarity">
    <text evidence="2">Belongs to the MSOX/MTOX family.</text>
</comment>
<gene>
    <name evidence="7" type="primary">Contig190.g227</name>
    <name evidence="7" type="ORF">STYLEM_10410</name>
</gene>
<evidence type="ECO:0000256" key="3">
    <source>
        <dbReference type="ARBA" id="ARBA00022630"/>
    </source>
</evidence>
<reference evidence="7 8" key="1">
    <citation type="submission" date="2014-06" db="EMBL/GenBank/DDBJ databases">
        <authorList>
            <person name="Swart Estienne"/>
        </authorList>
    </citation>
    <scope>NUCLEOTIDE SEQUENCE [LARGE SCALE GENOMIC DNA]</scope>
    <source>
        <strain evidence="7 8">130c</strain>
    </source>
</reference>
<dbReference type="InterPro" id="IPR045170">
    <property type="entry name" value="MTOX"/>
</dbReference>